<feature type="compositionally biased region" description="Polar residues" evidence="8">
    <location>
        <begin position="307"/>
        <end position="316"/>
    </location>
</feature>
<dbReference type="PROSITE" id="PS00028">
    <property type="entry name" value="ZINC_FINGER_C2H2_1"/>
    <property type="match status" value="2"/>
</dbReference>
<dbReference type="SMART" id="SM00355">
    <property type="entry name" value="ZnF_C2H2"/>
    <property type="match status" value="2"/>
</dbReference>
<dbReference type="Proteomes" id="UP000706124">
    <property type="component" value="Unassembled WGS sequence"/>
</dbReference>
<evidence type="ECO:0000256" key="3">
    <source>
        <dbReference type="ARBA" id="ARBA00022737"/>
    </source>
</evidence>
<dbReference type="AlphaFoldDB" id="A0A9P7SH22"/>
<feature type="compositionally biased region" description="Polar residues" evidence="8">
    <location>
        <begin position="44"/>
        <end position="65"/>
    </location>
</feature>
<proteinExistence type="predicted"/>
<keyword evidence="3" id="KW-0677">Repeat</keyword>
<evidence type="ECO:0000256" key="6">
    <source>
        <dbReference type="ARBA" id="ARBA00023242"/>
    </source>
</evidence>
<feature type="compositionally biased region" description="Low complexity" evidence="8">
    <location>
        <begin position="603"/>
        <end position="617"/>
    </location>
</feature>
<keyword evidence="11" id="KW-1185">Reference proteome</keyword>
<dbReference type="GO" id="GO:0005634">
    <property type="term" value="C:nucleus"/>
    <property type="evidence" value="ECO:0007669"/>
    <property type="project" value="UniProtKB-SubCell"/>
</dbReference>
<feature type="compositionally biased region" description="Polar residues" evidence="8">
    <location>
        <begin position="23"/>
        <end position="37"/>
    </location>
</feature>
<evidence type="ECO:0000256" key="7">
    <source>
        <dbReference type="PROSITE-ProRule" id="PRU00042"/>
    </source>
</evidence>
<dbReference type="PANTHER" id="PTHR24394:SF44">
    <property type="entry name" value="ZINC FINGER PROTEIN 271-LIKE"/>
    <property type="match status" value="1"/>
</dbReference>
<dbReference type="PANTHER" id="PTHR24394">
    <property type="entry name" value="ZINC FINGER PROTEIN"/>
    <property type="match status" value="1"/>
</dbReference>
<dbReference type="Pfam" id="PF00096">
    <property type="entry name" value="zf-C2H2"/>
    <property type="match status" value="1"/>
</dbReference>
<feature type="region of interest" description="Disordered" evidence="8">
    <location>
        <begin position="23"/>
        <end position="70"/>
    </location>
</feature>
<evidence type="ECO:0000256" key="5">
    <source>
        <dbReference type="ARBA" id="ARBA00022833"/>
    </source>
</evidence>
<feature type="region of interest" description="Disordered" evidence="8">
    <location>
        <begin position="685"/>
        <end position="717"/>
    </location>
</feature>
<feature type="region of interest" description="Disordered" evidence="8">
    <location>
        <begin position="112"/>
        <end position="134"/>
    </location>
</feature>
<gene>
    <name evidence="10" type="ORF">E4U60_000989</name>
</gene>
<evidence type="ECO:0000313" key="11">
    <source>
        <dbReference type="Proteomes" id="UP000706124"/>
    </source>
</evidence>
<dbReference type="GO" id="GO:0000981">
    <property type="term" value="F:DNA-binding transcription factor activity, RNA polymerase II-specific"/>
    <property type="evidence" value="ECO:0007669"/>
    <property type="project" value="TreeGrafter"/>
</dbReference>
<feature type="compositionally biased region" description="Basic and acidic residues" evidence="8">
    <location>
        <begin position="583"/>
        <end position="595"/>
    </location>
</feature>
<dbReference type="FunFam" id="3.30.160.60:FF:000504">
    <property type="entry name" value="C2H2 transcription factor swi5"/>
    <property type="match status" value="1"/>
</dbReference>
<keyword evidence="4 7" id="KW-0863">Zinc-finger</keyword>
<feature type="region of interest" description="Disordered" evidence="8">
    <location>
        <begin position="297"/>
        <end position="316"/>
    </location>
</feature>
<comment type="caution">
    <text evidence="10">The sequence shown here is derived from an EMBL/GenBank/DDBJ whole genome shotgun (WGS) entry which is preliminary data.</text>
</comment>
<dbReference type="InterPro" id="IPR013087">
    <property type="entry name" value="Znf_C2H2_type"/>
</dbReference>
<feature type="domain" description="C2H2-type" evidence="9">
    <location>
        <begin position="482"/>
        <end position="511"/>
    </location>
</feature>
<evidence type="ECO:0000259" key="9">
    <source>
        <dbReference type="PROSITE" id="PS50157"/>
    </source>
</evidence>
<evidence type="ECO:0000256" key="1">
    <source>
        <dbReference type="ARBA" id="ARBA00004123"/>
    </source>
</evidence>
<feature type="domain" description="C2H2-type" evidence="9">
    <location>
        <begin position="512"/>
        <end position="539"/>
    </location>
</feature>
<name>A0A9P7SH22_9HYPO</name>
<sequence>MSSFGPKRFPPMTISHIRTPLQINMLSDPPTGSSVRQSQHRRQNSTPSAFEARTISQPPNANNRRQAMAHRRGLSLDTRRNHMTEPTVQHDTNKVRVDINLTGSANTSQHHILQEAQQQRIQARPGPPQLNYASMASQDSDDFLISPHGTPHSQRFDASSFDSMPIQFPYDGSYWNMMLQKNHDSFASNMAESKNFDLYSFDSALSTPTFMNFPDSPTGHIWPICDEGASRRNSRRVSNGIMERVAKFENMGLEVTHRPTTPSNQNANNYLPPTPTDTPHDRAVKQGARLARFSENYDESMEETIRPTRSNHSGQKAQSMFAEMRQQAEQENAVPSSPRTTTASDEFHNAQCQHLDFMSMHHMRKEFVDLEDRNEGLKFYESDASYSTSDCSKRASPVTHNEVQFEEATLPSRPDLRPFMRPDSVTSSRKNSPHRRTESVASIVSAASIADIVIEETRTDTGVTLEEISQYILSPETTEGKWTCIFEECGKKFGRKENIKSHVQTHLNDRQYQCPTCLKCFVRQHDLKRHAKIHTGVKPYPCQCGNSFARHDALTRHRQRGMCIGAFDGIVRKVVKRGRPRKNRPEMESRLEKSARTRKKNMSISSVSSFSGYSDSSAPNSPEDDYNMVDEMMDLHMHGSGIHLMPSMSTAPMPSFVTRSVNQAAAVSSPVASVHSYVSPGAVMDGAPSHPATPARSIMSHRGTPPELSKSSSPPPEQCYDIKTNSSTVADGLAMLSSTTAMMEASDLNGTLPMGMRGQDDMLLQFNPGDGLVQLDRDPNLLLLAKFDDEFDETVSMFTNNDSMFFSST</sequence>
<feature type="region of interest" description="Disordered" evidence="8">
    <location>
        <begin position="387"/>
        <end position="438"/>
    </location>
</feature>
<evidence type="ECO:0000256" key="2">
    <source>
        <dbReference type="ARBA" id="ARBA00022723"/>
    </source>
</evidence>
<comment type="subcellular location">
    <subcellularLocation>
        <location evidence="1">Nucleus</location>
    </subcellularLocation>
</comment>
<dbReference type="OrthoDB" id="3437960at2759"/>
<keyword evidence="2" id="KW-0479">Metal-binding</keyword>
<dbReference type="PROSITE" id="PS50157">
    <property type="entry name" value="ZINC_FINGER_C2H2_2"/>
    <property type="match status" value="2"/>
</dbReference>
<evidence type="ECO:0000313" key="10">
    <source>
        <dbReference type="EMBL" id="KAG5939203.1"/>
    </source>
</evidence>
<feature type="compositionally biased region" description="Polar residues" evidence="8">
    <location>
        <begin position="327"/>
        <end position="343"/>
    </location>
</feature>
<dbReference type="SUPFAM" id="SSF57667">
    <property type="entry name" value="beta-beta-alpha zinc fingers"/>
    <property type="match status" value="1"/>
</dbReference>
<feature type="region of interest" description="Disordered" evidence="8">
    <location>
        <begin position="324"/>
        <end position="343"/>
    </location>
</feature>
<accession>A0A9P7SH22</accession>
<dbReference type="InterPro" id="IPR036236">
    <property type="entry name" value="Znf_C2H2_sf"/>
</dbReference>
<evidence type="ECO:0000256" key="4">
    <source>
        <dbReference type="ARBA" id="ARBA00022771"/>
    </source>
</evidence>
<dbReference type="EMBL" id="SRPO01000136">
    <property type="protein sequence ID" value="KAG5939203.1"/>
    <property type="molecule type" value="Genomic_DNA"/>
</dbReference>
<organism evidence="10 11">
    <name type="scientific">Claviceps pazoutovae</name>
    <dbReference type="NCBI Taxonomy" id="1649127"/>
    <lineage>
        <taxon>Eukaryota</taxon>
        <taxon>Fungi</taxon>
        <taxon>Dikarya</taxon>
        <taxon>Ascomycota</taxon>
        <taxon>Pezizomycotina</taxon>
        <taxon>Sordariomycetes</taxon>
        <taxon>Hypocreomycetidae</taxon>
        <taxon>Hypocreales</taxon>
        <taxon>Clavicipitaceae</taxon>
        <taxon>Claviceps</taxon>
    </lineage>
</organism>
<dbReference type="GO" id="GO:0008270">
    <property type="term" value="F:zinc ion binding"/>
    <property type="evidence" value="ECO:0007669"/>
    <property type="project" value="UniProtKB-KW"/>
</dbReference>
<reference evidence="10 11" key="1">
    <citation type="journal article" date="2020" name="bioRxiv">
        <title>Whole genome comparisons of ergot fungi reveals the divergence and evolution of species within the genus Claviceps are the result of varying mechanisms driving genome evolution and host range expansion.</title>
        <authorList>
            <person name="Wyka S.A."/>
            <person name="Mondo S.J."/>
            <person name="Liu M."/>
            <person name="Dettman J."/>
            <person name="Nalam V."/>
            <person name="Broders K.D."/>
        </authorList>
    </citation>
    <scope>NUCLEOTIDE SEQUENCE [LARGE SCALE GENOMIC DNA]</scope>
    <source>
        <strain evidence="10 11">CCC 1485</strain>
    </source>
</reference>
<keyword evidence="6" id="KW-0539">Nucleus</keyword>
<keyword evidence="5" id="KW-0862">Zinc</keyword>
<protein>
    <recommendedName>
        <fullName evidence="9">C2H2-type domain-containing protein</fullName>
    </recommendedName>
</protein>
<dbReference type="Gene3D" id="3.30.160.60">
    <property type="entry name" value="Classic Zinc Finger"/>
    <property type="match status" value="3"/>
</dbReference>
<feature type="region of interest" description="Disordered" evidence="8">
    <location>
        <begin position="575"/>
        <end position="627"/>
    </location>
</feature>
<feature type="compositionally biased region" description="Polar residues" evidence="8">
    <location>
        <begin position="112"/>
        <end position="121"/>
    </location>
</feature>
<evidence type="ECO:0000256" key="8">
    <source>
        <dbReference type="SAM" id="MobiDB-lite"/>
    </source>
</evidence>